<proteinExistence type="predicted"/>
<gene>
    <name evidence="1" type="ORF">DM48_4577</name>
</gene>
<accession>A0AAW3F7Z4</accession>
<dbReference type="Proteomes" id="UP000029590">
    <property type="component" value="Unassembled WGS sequence"/>
</dbReference>
<organism evidence="1 2">
    <name type="scientific">Burkholderia gladioli</name>
    <name type="common">Pseudomonas marginata</name>
    <name type="synonym">Phytomonas marginata</name>
    <dbReference type="NCBI Taxonomy" id="28095"/>
    <lineage>
        <taxon>Bacteria</taxon>
        <taxon>Pseudomonadati</taxon>
        <taxon>Pseudomonadota</taxon>
        <taxon>Betaproteobacteria</taxon>
        <taxon>Burkholderiales</taxon>
        <taxon>Burkholderiaceae</taxon>
        <taxon>Burkholderia</taxon>
    </lineage>
</organism>
<dbReference type="AlphaFoldDB" id="A0AAW3F7Z4"/>
<reference evidence="1 2" key="1">
    <citation type="submission" date="2014-04" db="EMBL/GenBank/DDBJ databases">
        <authorList>
            <person name="Bishop-Lilly K.A."/>
            <person name="Broomall S.M."/>
            <person name="Chain P.S."/>
            <person name="Chertkov O."/>
            <person name="Coyne S.R."/>
            <person name="Daligault H.E."/>
            <person name="Davenport K.W."/>
            <person name="Erkkila T."/>
            <person name="Frey K.G."/>
            <person name="Gibbons H.S."/>
            <person name="Gu W."/>
            <person name="Jaissle J."/>
            <person name="Johnson S.L."/>
            <person name="Koroleva G.I."/>
            <person name="Ladner J.T."/>
            <person name="Lo C.-C."/>
            <person name="Minogue T.D."/>
            <person name="Munk C."/>
            <person name="Palacios G.F."/>
            <person name="Redden C.L."/>
            <person name="Rosenzweig C.N."/>
            <person name="Scholz M.B."/>
            <person name="Teshima H."/>
            <person name="Xu Y."/>
        </authorList>
    </citation>
    <scope>NUCLEOTIDE SEQUENCE [LARGE SCALE GENOMIC DNA]</scope>
    <source>
        <strain evidence="2">gladioli</strain>
    </source>
</reference>
<dbReference type="RefSeq" id="WP_036049090.1">
    <property type="nucleotide sequence ID" value="NZ_CADEVY010000003.1"/>
</dbReference>
<sequence length="102" mass="11397">MTEDTIVQVDGMTASVRAFIQMGKVIQADDGRYLTTGKHPSEPYELFPEALDAGYRAPDPYSPLGLRMRGFRVLEGETFDDNRVEVGGAFYRISEARKHGLI</sequence>
<comment type="caution">
    <text evidence="1">The sequence shown here is derived from an EMBL/GenBank/DDBJ whole genome shotgun (WGS) entry which is preliminary data.</text>
</comment>
<evidence type="ECO:0000313" key="1">
    <source>
        <dbReference type="EMBL" id="KGC17550.1"/>
    </source>
</evidence>
<protein>
    <recommendedName>
        <fullName evidence="3">Single-stranded DNA-binding protein</fullName>
    </recommendedName>
</protein>
<evidence type="ECO:0008006" key="3">
    <source>
        <dbReference type="Google" id="ProtNLM"/>
    </source>
</evidence>
<dbReference type="EMBL" id="JPGG01000015">
    <property type="protein sequence ID" value="KGC17550.1"/>
    <property type="molecule type" value="Genomic_DNA"/>
</dbReference>
<name>A0AAW3F7Z4_BURGA</name>
<evidence type="ECO:0000313" key="2">
    <source>
        <dbReference type="Proteomes" id="UP000029590"/>
    </source>
</evidence>
<dbReference type="KEGG" id="bgo:BM43_1068"/>